<feature type="signal peptide" evidence="2">
    <location>
        <begin position="1"/>
        <end position="23"/>
    </location>
</feature>
<protein>
    <submittedName>
        <fullName evidence="4">Peptidase M23</fullName>
    </submittedName>
</protein>
<sequence length="389" mass="40001">MISPSLPRLRLVLGAGVALMALAACDPDGTFDPDLRNFGKIGFDTTAAARAATLNRPAPDSRGVISYPNYQVAVARKGDTVADVAARVGVDAGTLARYNALSPDMRLNKDEILALPSRVAAAPATTTGTGALQSEEIDITSLASDAIDRAEAGKPVATAPAAAAPAGPEPVRHKVARGETAYSIARYYNVGVRSLADWNGLPADMSVREGQYLLIPVTSGKAPSAATSVPGAGSATPEPPSASKPLPSETPPKASAPVDISSVPDMSKQVTTSSARMTMPVSGAIIRPYSKGKNDGVDIAAAAGTAVHAAADGTVAAITRDTEQVPILVLRHADGLMTVYANIDGITVAKGASVKRGQSIAKVRNSDPGFVHFEVRKGFDSVDPMPYLQ</sequence>
<dbReference type="InterPro" id="IPR016047">
    <property type="entry name" value="M23ase_b-sheet_dom"/>
</dbReference>
<dbReference type="Proteomes" id="UP000243507">
    <property type="component" value="Unassembled WGS sequence"/>
</dbReference>
<dbReference type="CDD" id="cd00118">
    <property type="entry name" value="LysM"/>
    <property type="match status" value="1"/>
</dbReference>
<organism evidence="4 5">
    <name type="scientific">Pseudothioclava arenosa</name>
    <dbReference type="NCBI Taxonomy" id="1795308"/>
    <lineage>
        <taxon>Bacteria</taxon>
        <taxon>Pseudomonadati</taxon>
        <taxon>Pseudomonadota</taxon>
        <taxon>Alphaproteobacteria</taxon>
        <taxon>Rhodobacterales</taxon>
        <taxon>Paracoccaceae</taxon>
        <taxon>Pseudothioclava</taxon>
    </lineage>
</organism>
<dbReference type="OrthoDB" id="9795421at2"/>
<dbReference type="Gene3D" id="2.70.70.10">
    <property type="entry name" value="Glucose Permease (Domain IIA)"/>
    <property type="match status" value="1"/>
</dbReference>
<proteinExistence type="predicted"/>
<dbReference type="SMART" id="SM00257">
    <property type="entry name" value="LysM"/>
    <property type="match status" value="2"/>
</dbReference>
<dbReference type="PANTHER" id="PTHR21666:SF270">
    <property type="entry name" value="MUREIN HYDROLASE ACTIVATOR ENVC"/>
    <property type="match status" value="1"/>
</dbReference>
<evidence type="ECO:0000259" key="3">
    <source>
        <dbReference type="PROSITE" id="PS51782"/>
    </source>
</evidence>
<evidence type="ECO:0000256" key="1">
    <source>
        <dbReference type="SAM" id="MobiDB-lite"/>
    </source>
</evidence>
<feature type="domain" description="LysM" evidence="3">
    <location>
        <begin position="171"/>
        <end position="215"/>
    </location>
</feature>
<feature type="chain" id="PRO_5012404334" evidence="2">
    <location>
        <begin position="24"/>
        <end position="389"/>
    </location>
</feature>
<keyword evidence="2" id="KW-0732">Signal</keyword>
<reference evidence="4 5" key="1">
    <citation type="submission" date="2017-09" db="EMBL/GenBank/DDBJ databases">
        <title>A multilocus sequence analysis scheme for characterization of bacteria in the genus Thioclava.</title>
        <authorList>
            <person name="Liu Y."/>
            <person name="Shao Z."/>
        </authorList>
    </citation>
    <scope>NUCLEOTIDE SEQUENCE [LARGE SCALE GENOMIC DNA]</scope>
    <source>
        <strain evidence="4 5">CAU 1312</strain>
    </source>
</reference>
<dbReference type="Gene3D" id="3.10.350.10">
    <property type="entry name" value="LysM domain"/>
    <property type="match status" value="1"/>
</dbReference>
<evidence type="ECO:0000313" key="4">
    <source>
        <dbReference type="EMBL" id="PCD77358.1"/>
    </source>
</evidence>
<keyword evidence="5" id="KW-1185">Reference proteome</keyword>
<dbReference type="InterPro" id="IPR050570">
    <property type="entry name" value="Cell_wall_metabolism_enzyme"/>
</dbReference>
<name>A0A2A4CSU4_9RHOB</name>
<feature type="region of interest" description="Disordered" evidence="1">
    <location>
        <begin position="223"/>
        <end position="274"/>
    </location>
</feature>
<dbReference type="PROSITE" id="PS51782">
    <property type="entry name" value="LYSM"/>
    <property type="match status" value="1"/>
</dbReference>
<dbReference type="CDD" id="cd12797">
    <property type="entry name" value="M23_peptidase"/>
    <property type="match status" value="1"/>
</dbReference>
<gene>
    <name evidence="4" type="ORF">CLN94_05770</name>
</gene>
<dbReference type="InterPro" id="IPR036779">
    <property type="entry name" value="LysM_dom_sf"/>
</dbReference>
<dbReference type="SUPFAM" id="SSF54106">
    <property type="entry name" value="LysM domain"/>
    <property type="match status" value="1"/>
</dbReference>
<dbReference type="InterPro" id="IPR011055">
    <property type="entry name" value="Dup_hybrid_motif"/>
</dbReference>
<dbReference type="EMBL" id="NTJD01000003">
    <property type="protein sequence ID" value="PCD77358.1"/>
    <property type="molecule type" value="Genomic_DNA"/>
</dbReference>
<dbReference type="PANTHER" id="PTHR21666">
    <property type="entry name" value="PEPTIDASE-RELATED"/>
    <property type="match status" value="1"/>
</dbReference>
<dbReference type="InterPro" id="IPR018392">
    <property type="entry name" value="LysM"/>
</dbReference>
<dbReference type="AlphaFoldDB" id="A0A2A4CSU4"/>
<accession>A0A2A4CSU4</accession>
<dbReference type="GO" id="GO:0004222">
    <property type="term" value="F:metalloendopeptidase activity"/>
    <property type="evidence" value="ECO:0007669"/>
    <property type="project" value="TreeGrafter"/>
</dbReference>
<dbReference type="SUPFAM" id="SSF51261">
    <property type="entry name" value="Duplicated hybrid motif"/>
    <property type="match status" value="1"/>
</dbReference>
<dbReference type="Pfam" id="PF01476">
    <property type="entry name" value="LysM"/>
    <property type="match status" value="2"/>
</dbReference>
<dbReference type="Pfam" id="PF01551">
    <property type="entry name" value="Peptidase_M23"/>
    <property type="match status" value="1"/>
</dbReference>
<comment type="caution">
    <text evidence="4">The sequence shown here is derived from an EMBL/GenBank/DDBJ whole genome shotgun (WGS) entry which is preliminary data.</text>
</comment>
<evidence type="ECO:0000313" key="5">
    <source>
        <dbReference type="Proteomes" id="UP000243507"/>
    </source>
</evidence>
<evidence type="ECO:0000256" key="2">
    <source>
        <dbReference type="SAM" id="SignalP"/>
    </source>
</evidence>
<dbReference type="RefSeq" id="WP_096432245.1">
    <property type="nucleotide sequence ID" value="NZ_NTJD01000003.1"/>
</dbReference>